<gene>
    <name evidence="2" type="ORF">PIB30_056597</name>
</gene>
<name>A0ABU6UMY3_9FABA</name>
<evidence type="ECO:0000313" key="2">
    <source>
        <dbReference type="EMBL" id="MED6160998.1"/>
    </source>
</evidence>
<dbReference type="SUPFAM" id="SSF55797">
    <property type="entry name" value="PR-1-like"/>
    <property type="match status" value="1"/>
</dbReference>
<proteinExistence type="predicted"/>
<dbReference type="Gene3D" id="3.40.33.10">
    <property type="entry name" value="CAP"/>
    <property type="match status" value="1"/>
</dbReference>
<dbReference type="EMBL" id="JASCZI010121283">
    <property type="protein sequence ID" value="MED6160998.1"/>
    <property type="molecule type" value="Genomic_DNA"/>
</dbReference>
<dbReference type="InterPro" id="IPR035940">
    <property type="entry name" value="CAP_sf"/>
</dbReference>
<dbReference type="PANTHER" id="PTHR10334">
    <property type="entry name" value="CYSTEINE-RICH SECRETORY PROTEIN-RELATED"/>
    <property type="match status" value="1"/>
</dbReference>
<sequence length="153" mass="17683">MAQNFARDYLKVHNKARRDVRVQKLNWNGFLEGYAEKVVSKEKSQCSTKNVVGVGKYGIKIEIIQRTSKFDPIGVDVVTSWVHQKKNYDKKSNSCIGNTINCRKYTQLQMLEVHKDQFSLLDQPPSRRNLQPNPPFFGQQNHTSETPCQALVW</sequence>
<dbReference type="Proteomes" id="UP001341840">
    <property type="component" value="Unassembled WGS sequence"/>
</dbReference>
<keyword evidence="3" id="KW-1185">Reference proteome</keyword>
<feature type="region of interest" description="Disordered" evidence="1">
    <location>
        <begin position="124"/>
        <end position="145"/>
    </location>
</feature>
<evidence type="ECO:0000313" key="3">
    <source>
        <dbReference type="Proteomes" id="UP001341840"/>
    </source>
</evidence>
<reference evidence="2 3" key="1">
    <citation type="journal article" date="2023" name="Plants (Basel)">
        <title>Bridging the Gap: Combining Genomics and Transcriptomics Approaches to Understand Stylosanthes scabra, an Orphan Legume from the Brazilian Caatinga.</title>
        <authorList>
            <person name="Ferreira-Neto J.R.C."/>
            <person name="da Silva M.D."/>
            <person name="Binneck E."/>
            <person name="de Melo N.F."/>
            <person name="da Silva R.H."/>
            <person name="de Melo A.L.T.M."/>
            <person name="Pandolfi V."/>
            <person name="Bustamante F.O."/>
            <person name="Brasileiro-Vidal A.C."/>
            <person name="Benko-Iseppon A.M."/>
        </authorList>
    </citation>
    <scope>NUCLEOTIDE SEQUENCE [LARGE SCALE GENOMIC DNA]</scope>
    <source>
        <tissue evidence="2">Leaves</tissue>
    </source>
</reference>
<dbReference type="InterPro" id="IPR001283">
    <property type="entry name" value="CRISP-related"/>
</dbReference>
<accession>A0ABU6UMY3</accession>
<protein>
    <recommendedName>
        <fullName evidence="4">SCP domain-containing protein</fullName>
    </recommendedName>
</protein>
<evidence type="ECO:0000256" key="1">
    <source>
        <dbReference type="SAM" id="MobiDB-lite"/>
    </source>
</evidence>
<comment type="caution">
    <text evidence="2">The sequence shown here is derived from an EMBL/GenBank/DDBJ whole genome shotgun (WGS) entry which is preliminary data.</text>
</comment>
<evidence type="ECO:0008006" key="4">
    <source>
        <dbReference type="Google" id="ProtNLM"/>
    </source>
</evidence>
<organism evidence="2 3">
    <name type="scientific">Stylosanthes scabra</name>
    <dbReference type="NCBI Taxonomy" id="79078"/>
    <lineage>
        <taxon>Eukaryota</taxon>
        <taxon>Viridiplantae</taxon>
        <taxon>Streptophyta</taxon>
        <taxon>Embryophyta</taxon>
        <taxon>Tracheophyta</taxon>
        <taxon>Spermatophyta</taxon>
        <taxon>Magnoliopsida</taxon>
        <taxon>eudicotyledons</taxon>
        <taxon>Gunneridae</taxon>
        <taxon>Pentapetalae</taxon>
        <taxon>rosids</taxon>
        <taxon>fabids</taxon>
        <taxon>Fabales</taxon>
        <taxon>Fabaceae</taxon>
        <taxon>Papilionoideae</taxon>
        <taxon>50 kb inversion clade</taxon>
        <taxon>dalbergioids sensu lato</taxon>
        <taxon>Dalbergieae</taxon>
        <taxon>Pterocarpus clade</taxon>
        <taxon>Stylosanthes</taxon>
    </lineage>
</organism>